<dbReference type="InterPro" id="IPR005346">
    <property type="entry name" value="RnfH"/>
</dbReference>
<evidence type="ECO:0000256" key="1">
    <source>
        <dbReference type="ARBA" id="ARBA00010645"/>
    </source>
</evidence>
<dbReference type="InterPro" id="IPR037021">
    <property type="entry name" value="RnfH_sf"/>
</dbReference>
<dbReference type="NCBIfam" id="NF002490">
    <property type="entry name" value="PRK01777.1"/>
    <property type="match status" value="1"/>
</dbReference>
<sequence length="94" mass="10397">MINVELIYIASDQVVTHLRMTVAEGTTVGEAIARSGLVASHPETSDLPVGVFSRTVSGDTILKNGDRMEIYRPLTIDPKQKRRDRARSGFTEPR</sequence>
<dbReference type="AlphaFoldDB" id="A0A0W0Z0B2"/>
<organism evidence="4 5">
    <name type="scientific">Legionella spiritensis</name>
    <dbReference type="NCBI Taxonomy" id="452"/>
    <lineage>
        <taxon>Bacteria</taxon>
        <taxon>Pseudomonadati</taxon>
        <taxon>Pseudomonadota</taxon>
        <taxon>Gammaproteobacteria</taxon>
        <taxon>Legionellales</taxon>
        <taxon>Legionellaceae</taxon>
        <taxon>Legionella</taxon>
    </lineage>
</organism>
<comment type="caution">
    <text evidence="4">The sequence shown here is derived from an EMBL/GenBank/DDBJ whole genome shotgun (WGS) entry which is preliminary data.</text>
</comment>
<dbReference type="RefSeq" id="WP_058483689.1">
    <property type="nucleotide sequence ID" value="NZ_CAAAII010000006.1"/>
</dbReference>
<dbReference type="Gene3D" id="3.10.20.280">
    <property type="entry name" value="RnfH-like"/>
    <property type="match status" value="1"/>
</dbReference>
<gene>
    <name evidence="4" type="primary">pasI</name>
    <name evidence="4" type="ORF">Lspi_1767</name>
</gene>
<comment type="similarity">
    <text evidence="1 2">Belongs to the UPF0125 (RnfH) family.</text>
</comment>
<dbReference type="EMBL" id="LNYX01000029">
    <property type="protein sequence ID" value="KTD62555.1"/>
    <property type="molecule type" value="Genomic_DNA"/>
</dbReference>
<dbReference type="Pfam" id="PF03658">
    <property type="entry name" value="Ub-RnfH"/>
    <property type="match status" value="1"/>
</dbReference>
<dbReference type="PANTHER" id="PTHR37483">
    <property type="entry name" value="UPF0125 PROTEIN RATB"/>
    <property type="match status" value="1"/>
</dbReference>
<evidence type="ECO:0000256" key="3">
    <source>
        <dbReference type="SAM" id="MobiDB-lite"/>
    </source>
</evidence>
<proteinExistence type="inferred from homology"/>
<dbReference type="STRING" id="452.Lspi_1767"/>
<keyword evidence="5" id="KW-1185">Reference proteome</keyword>
<feature type="region of interest" description="Disordered" evidence="3">
    <location>
        <begin position="72"/>
        <end position="94"/>
    </location>
</feature>
<dbReference type="Proteomes" id="UP000054877">
    <property type="component" value="Unassembled WGS sequence"/>
</dbReference>
<evidence type="ECO:0000256" key="2">
    <source>
        <dbReference type="HAMAP-Rule" id="MF_00460"/>
    </source>
</evidence>
<dbReference type="PANTHER" id="PTHR37483:SF1">
    <property type="entry name" value="UPF0125 PROTEIN RATB"/>
    <property type="match status" value="1"/>
</dbReference>
<accession>A0A0W0Z0B2</accession>
<dbReference type="InterPro" id="IPR016155">
    <property type="entry name" value="Mopterin_synth/thiamin_S_b"/>
</dbReference>
<dbReference type="SUPFAM" id="SSF54285">
    <property type="entry name" value="MoaD/ThiS"/>
    <property type="match status" value="1"/>
</dbReference>
<dbReference type="HAMAP" id="MF_00460">
    <property type="entry name" value="UPF0125_RnfH"/>
    <property type="match status" value="1"/>
</dbReference>
<protein>
    <recommendedName>
        <fullName evidence="2">UPF0125 protein Lspi_1767</fullName>
    </recommendedName>
</protein>
<dbReference type="PATRIC" id="fig|452.5.peg.1944"/>
<reference evidence="4 5" key="1">
    <citation type="submission" date="2015-11" db="EMBL/GenBank/DDBJ databases">
        <title>Genomic analysis of 38 Legionella species identifies large and diverse effector repertoires.</title>
        <authorList>
            <person name="Burstein D."/>
            <person name="Amaro F."/>
            <person name="Zusman T."/>
            <person name="Lifshitz Z."/>
            <person name="Cohen O."/>
            <person name="Gilbert J.A."/>
            <person name="Pupko T."/>
            <person name="Shuman H.A."/>
            <person name="Segal G."/>
        </authorList>
    </citation>
    <scope>NUCLEOTIDE SEQUENCE [LARGE SCALE GENOMIC DNA]</scope>
    <source>
        <strain evidence="4 5">Mt.St.Helens-9</strain>
    </source>
</reference>
<evidence type="ECO:0000313" key="5">
    <source>
        <dbReference type="Proteomes" id="UP000054877"/>
    </source>
</evidence>
<name>A0A0W0Z0B2_LEGSP</name>
<dbReference type="OrthoDB" id="9796575at2"/>
<evidence type="ECO:0000313" key="4">
    <source>
        <dbReference type="EMBL" id="KTD62555.1"/>
    </source>
</evidence>